<reference evidence="2" key="1">
    <citation type="journal article" date="2021" name="Elife">
        <title>Highly contiguous assemblies of 101 drosophilid genomes.</title>
        <authorList>
            <person name="Kim B.Y."/>
            <person name="Wang J.R."/>
            <person name="Miller D.E."/>
            <person name="Barmina O."/>
            <person name="Delaney E."/>
            <person name="Thompson A."/>
            <person name="Comeault A.A."/>
            <person name="Peede D."/>
            <person name="D'Agostino E.R."/>
            <person name="Pelaez J."/>
            <person name="Aguilar J.M."/>
            <person name="Haji D."/>
            <person name="Matsunaga T."/>
            <person name="Armstrong E.E."/>
            <person name="Zych M."/>
            <person name="Ogawa Y."/>
            <person name="Stamenkovic-Radak M."/>
            <person name="Jelic M."/>
            <person name="Veselinovic M.S."/>
            <person name="Tanaskovic M."/>
            <person name="Eric P."/>
            <person name="Gao J.J."/>
            <person name="Katoh T.K."/>
            <person name="Toda M.J."/>
            <person name="Watabe H."/>
            <person name="Watada M."/>
            <person name="Davis J.S."/>
            <person name="Moyle L.C."/>
            <person name="Manoli G."/>
            <person name="Bertolini E."/>
            <person name="Kostal V."/>
            <person name="Hawley R.S."/>
            <person name="Takahashi A."/>
            <person name="Jones C.D."/>
            <person name="Price D.K."/>
            <person name="Whiteman N."/>
            <person name="Kopp A."/>
            <person name="Matute D.R."/>
            <person name="Petrov D.A."/>
        </authorList>
    </citation>
    <scope>NUCLEOTIDE SEQUENCE [LARGE SCALE GENOMIC DNA]</scope>
</reference>
<dbReference type="RefSeq" id="XP_044316696.1">
    <property type="nucleotide sequence ID" value="XM_044460761.1"/>
</dbReference>
<reference evidence="1" key="2">
    <citation type="submission" date="2025-05" db="UniProtKB">
        <authorList>
            <consortium name="EnsemblMetazoa"/>
        </authorList>
    </citation>
    <scope>IDENTIFICATION</scope>
</reference>
<accession>A0ABM5JCZ7</accession>
<keyword evidence="2" id="KW-1185">Reference proteome</keyword>
<dbReference type="PANTHER" id="PTHR11439">
    <property type="entry name" value="GAG-POL-RELATED RETROTRANSPOSON"/>
    <property type="match status" value="1"/>
</dbReference>
<sequence length="206" mass="23579">MTRPDIAYAVNFLSQFNSSYDANHWKAAKRVLRYLRRSETWDYFFKAQAKICMALSTQTERANLTDRRSYSGQAFILAGAAVSWEARKQRTVALSSTESEYLAMSSAAKEAVYLKALLNSLGWTCETVKIFNDNQIAQSLVKGFGFHPRRKQIDVRHHFIQDMYKSGDIDIEYMQTDKMPADVMTKGLNSFKHSNCISWLGITCIN</sequence>
<dbReference type="PANTHER" id="PTHR11439:SF483">
    <property type="entry name" value="PEPTIDE SYNTHASE GLIP-LIKE, PUTATIVE (AFU_ORTHOLOGUE AFUA_3G12920)-RELATED"/>
    <property type="match status" value="1"/>
</dbReference>
<evidence type="ECO:0008006" key="3">
    <source>
        <dbReference type="Google" id="ProtNLM"/>
    </source>
</evidence>
<organism evidence="1 2">
    <name type="scientific">Drosophila rhopaloa</name>
    <name type="common">Fruit fly</name>
    <dbReference type="NCBI Taxonomy" id="1041015"/>
    <lineage>
        <taxon>Eukaryota</taxon>
        <taxon>Metazoa</taxon>
        <taxon>Ecdysozoa</taxon>
        <taxon>Arthropoda</taxon>
        <taxon>Hexapoda</taxon>
        <taxon>Insecta</taxon>
        <taxon>Pterygota</taxon>
        <taxon>Neoptera</taxon>
        <taxon>Endopterygota</taxon>
        <taxon>Diptera</taxon>
        <taxon>Brachycera</taxon>
        <taxon>Muscomorpha</taxon>
        <taxon>Ephydroidea</taxon>
        <taxon>Drosophilidae</taxon>
        <taxon>Drosophila</taxon>
        <taxon>Sophophora</taxon>
    </lineage>
</organism>
<protein>
    <recommendedName>
        <fullName evidence="3">Retrovirus-related Pol polyprotein from transposon TNT 1-94</fullName>
    </recommendedName>
</protein>
<dbReference type="GeneID" id="123037909"/>
<dbReference type="CDD" id="cd09272">
    <property type="entry name" value="RNase_HI_RT_Ty1"/>
    <property type="match status" value="1"/>
</dbReference>
<dbReference type="EnsemblMetazoa" id="XM_044460761.1">
    <property type="protein sequence ID" value="XP_044316696.1"/>
    <property type="gene ID" value="LOC123037909"/>
</dbReference>
<name>A0ABM5JCZ7_DRORH</name>
<evidence type="ECO:0000313" key="1">
    <source>
        <dbReference type="EnsemblMetazoa" id="XP_044316696.1"/>
    </source>
</evidence>
<proteinExistence type="predicted"/>
<dbReference type="Proteomes" id="UP001652680">
    <property type="component" value="Unassembled WGS sequence"/>
</dbReference>
<evidence type="ECO:0000313" key="2">
    <source>
        <dbReference type="Proteomes" id="UP001652680"/>
    </source>
</evidence>